<dbReference type="Proteomes" id="UP000012117">
    <property type="component" value="Unassembled WGS sequence"/>
</dbReference>
<feature type="signal peptide" evidence="1">
    <location>
        <begin position="1"/>
        <end position="18"/>
    </location>
</feature>
<evidence type="ECO:0000313" key="2">
    <source>
        <dbReference type="EMBL" id="EMP05007.1"/>
    </source>
</evidence>
<gene>
    <name evidence="2" type="ORF">LEP1GSC124_4914</name>
</gene>
<reference evidence="2 3" key="1">
    <citation type="submission" date="2013-01" db="EMBL/GenBank/DDBJ databases">
        <authorList>
            <person name="Harkins D.M."/>
            <person name="Durkin A.S."/>
            <person name="Brinkac L.M."/>
            <person name="Haft D.H."/>
            <person name="Selengut J.D."/>
            <person name="Sanka R."/>
            <person name="DePew J."/>
            <person name="Purushe J."/>
            <person name="Picardeau M."/>
            <person name="Werts C."/>
            <person name="Goarant C."/>
            <person name="Vinetz J.M."/>
            <person name="Sutton G.G."/>
            <person name="Nierman W.C."/>
            <person name="Fouts D.E."/>
        </authorList>
    </citation>
    <scope>NUCLEOTIDE SEQUENCE [LARGE SCALE GENOMIC DNA]</scope>
    <source>
        <strain evidence="2 3">200701872</strain>
    </source>
</reference>
<name>M6ZLJ5_LEPIR</name>
<dbReference type="EMBL" id="AKWN02000472">
    <property type="protein sequence ID" value="EMP05007.1"/>
    <property type="molecule type" value="Genomic_DNA"/>
</dbReference>
<evidence type="ECO:0000256" key="1">
    <source>
        <dbReference type="SAM" id="SignalP"/>
    </source>
</evidence>
<accession>M6ZLJ5</accession>
<dbReference type="BioCyc" id="LINT1193029:G11R4-266-MONOMER"/>
<proteinExistence type="predicted"/>
<dbReference type="AlphaFoldDB" id="M6ZLJ5"/>
<feature type="chain" id="PRO_5004079261" evidence="1">
    <location>
        <begin position="19"/>
        <end position="62"/>
    </location>
</feature>
<comment type="caution">
    <text evidence="2">The sequence shown here is derived from an EMBL/GenBank/DDBJ whole genome shotgun (WGS) entry which is preliminary data.</text>
</comment>
<protein>
    <submittedName>
        <fullName evidence="2">Uncharacterized protein</fullName>
    </submittedName>
</protein>
<evidence type="ECO:0000313" key="3">
    <source>
        <dbReference type="Proteomes" id="UP000012117"/>
    </source>
</evidence>
<keyword evidence="1" id="KW-0732">Signal</keyword>
<organism evidence="2 3">
    <name type="scientific">Leptospira interrogans serovar Pyrogenes str. 200701872</name>
    <dbReference type="NCBI Taxonomy" id="1193029"/>
    <lineage>
        <taxon>Bacteria</taxon>
        <taxon>Pseudomonadati</taxon>
        <taxon>Spirochaetota</taxon>
        <taxon>Spirochaetia</taxon>
        <taxon>Leptospirales</taxon>
        <taxon>Leptospiraceae</taxon>
        <taxon>Leptospira</taxon>
    </lineage>
</organism>
<sequence>MKHIYTLLLLIISLPSYSENLDSKVETIENHIENIINCGDFRNFYSEKIYGDQYNISKVNLL</sequence>